<evidence type="ECO:0000313" key="2">
    <source>
        <dbReference type="Proteomes" id="UP000799118"/>
    </source>
</evidence>
<dbReference type="EMBL" id="ML769467">
    <property type="protein sequence ID" value="KAE9399614.1"/>
    <property type="molecule type" value="Genomic_DNA"/>
</dbReference>
<proteinExistence type="predicted"/>
<reference evidence="1" key="1">
    <citation type="journal article" date="2019" name="Environ. Microbiol.">
        <title>Fungal ecological strategies reflected in gene transcription - a case study of two litter decomposers.</title>
        <authorList>
            <person name="Barbi F."/>
            <person name="Kohler A."/>
            <person name="Barry K."/>
            <person name="Baskaran P."/>
            <person name="Daum C."/>
            <person name="Fauchery L."/>
            <person name="Ihrmark K."/>
            <person name="Kuo A."/>
            <person name="LaButti K."/>
            <person name="Lipzen A."/>
            <person name="Morin E."/>
            <person name="Grigoriev I.V."/>
            <person name="Henrissat B."/>
            <person name="Lindahl B."/>
            <person name="Martin F."/>
        </authorList>
    </citation>
    <scope>NUCLEOTIDE SEQUENCE</scope>
    <source>
        <strain evidence="1">JB14</strain>
    </source>
</reference>
<accession>A0A6A4HRF9</accession>
<dbReference type="OrthoDB" id="5985073at2759"/>
<evidence type="ECO:0000313" key="1">
    <source>
        <dbReference type="EMBL" id="KAE9399614.1"/>
    </source>
</evidence>
<organism evidence="1 2">
    <name type="scientific">Gymnopus androsaceus JB14</name>
    <dbReference type="NCBI Taxonomy" id="1447944"/>
    <lineage>
        <taxon>Eukaryota</taxon>
        <taxon>Fungi</taxon>
        <taxon>Dikarya</taxon>
        <taxon>Basidiomycota</taxon>
        <taxon>Agaricomycotina</taxon>
        <taxon>Agaricomycetes</taxon>
        <taxon>Agaricomycetidae</taxon>
        <taxon>Agaricales</taxon>
        <taxon>Marasmiineae</taxon>
        <taxon>Omphalotaceae</taxon>
        <taxon>Gymnopus</taxon>
    </lineage>
</organism>
<dbReference type="Proteomes" id="UP000799118">
    <property type="component" value="Unassembled WGS sequence"/>
</dbReference>
<feature type="non-terminal residue" evidence="1">
    <location>
        <position position="1"/>
    </location>
</feature>
<dbReference type="AlphaFoldDB" id="A0A6A4HRF9"/>
<gene>
    <name evidence="1" type="ORF">BT96DRAFT_1101961</name>
</gene>
<keyword evidence="2" id="KW-1185">Reference proteome</keyword>
<name>A0A6A4HRF9_9AGAR</name>
<protein>
    <submittedName>
        <fullName evidence="1">Uncharacterized protein</fullName>
    </submittedName>
</protein>
<sequence>RYPCCGPELECNYEIRFPYFLERRKCDHANILLSPDTFTETCGNLIQRMINNVPNGVSLTDPISELFDYLVDDPLLSYLSASSQSQHNLNLSQTLGVTAERYFFNVTINTTSSISKFWFEINENDSSDSVVVDNGGSGFLIEQDALFVDSIRS</sequence>